<accession>A0A166C1P5</accession>
<keyword evidence="2" id="KW-1185">Reference proteome</keyword>
<sequence>MPISTTAELSITKSNHGLGQQPDELGPRVRASIEPPIKEINIAVGKYLSIGAIPVSKSNPTEKDKLAVDLALRVCMIIWCSRKHFLNNSKLDACFSSAWPAIWKWLQFLDDQYCQSSKHGPIMDVKVRVLIALTVRSLSHSNALRYLVASTPGVITMITRRWIAECRNPITFARAEQPRPFNAVLIILLLDDGSRPSNCLPDLIAASGGEKAVAALAIGHLNTVLAEKPTDLSTISRQLTLVVNLSLSKVPTLLLALLRQGVIPSMVKMLVWLAEQSPSVPENETTACRCVVVCFHTLHDAVTGLYGTSWVVQALESGMISAILKSASRIAQLDEIRSTSCSRLLSNTLCQFLVHRAAVRSAAKALKMVERLHIEDALVAPIREAWIVFKVLAKERIAMKELFSGADLIITSCARASCTVFKAYDDLMRCNGTGGAMSQRDSALLMAIVSKDARKHSNLMVTLLKDASVRSSQSQFAFDMDCTEVPMKITLISIGELRGGGDHWDELVEAACQSHGKMIPARVEVQMGGHKGPDTYLFPISLQGGLQFVSFPV</sequence>
<evidence type="ECO:0000313" key="2">
    <source>
        <dbReference type="Proteomes" id="UP000076532"/>
    </source>
</evidence>
<dbReference type="OrthoDB" id="2957239at2759"/>
<organism evidence="1 2">
    <name type="scientific">Athelia psychrophila</name>
    <dbReference type="NCBI Taxonomy" id="1759441"/>
    <lineage>
        <taxon>Eukaryota</taxon>
        <taxon>Fungi</taxon>
        <taxon>Dikarya</taxon>
        <taxon>Basidiomycota</taxon>
        <taxon>Agaricomycotina</taxon>
        <taxon>Agaricomycetes</taxon>
        <taxon>Agaricomycetidae</taxon>
        <taxon>Atheliales</taxon>
        <taxon>Atheliaceae</taxon>
        <taxon>Athelia</taxon>
    </lineage>
</organism>
<dbReference type="AlphaFoldDB" id="A0A166C1P5"/>
<proteinExistence type="predicted"/>
<dbReference type="Proteomes" id="UP000076532">
    <property type="component" value="Unassembled WGS sequence"/>
</dbReference>
<gene>
    <name evidence="1" type="ORF">FIBSPDRAFT_983272</name>
</gene>
<protein>
    <submittedName>
        <fullName evidence="1">Uncharacterized protein</fullName>
    </submittedName>
</protein>
<dbReference type="EMBL" id="KV417636">
    <property type="protein sequence ID" value="KZP13199.1"/>
    <property type="molecule type" value="Genomic_DNA"/>
</dbReference>
<reference evidence="1 2" key="1">
    <citation type="journal article" date="2016" name="Mol. Biol. Evol.">
        <title>Comparative Genomics of Early-Diverging Mushroom-Forming Fungi Provides Insights into the Origins of Lignocellulose Decay Capabilities.</title>
        <authorList>
            <person name="Nagy L.G."/>
            <person name="Riley R."/>
            <person name="Tritt A."/>
            <person name="Adam C."/>
            <person name="Daum C."/>
            <person name="Floudas D."/>
            <person name="Sun H."/>
            <person name="Yadav J.S."/>
            <person name="Pangilinan J."/>
            <person name="Larsson K.H."/>
            <person name="Matsuura K."/>
            <person name="Barry K."/>
            <person name="Labutti K."/>
            <person name="Kuo R."/>
            <person name="Ohm R.A."/>
            <person name="Bhattacharya S.S."/>
            <person name="Shirouzu T."/>
            <person name="Yoshinaga Y."/>
            <person name="Martin F.M."/>
            <person name="Grigoriev I.V."/>
            <person name="Hibbett D.S."/>
        </authorList>
    </citation>
    <scope>NUCLEOTIDE SEQUENCE [LARGE SCALE GENOMIC DNA]</scope>
    <source>
        <strain evidence="1 2">CBS 109695</strain>
    </source>
</reference>
<evidence type="ECO:0000313" key="1">
    <source>
        <dbReference type="EMBL" id="KZP13199.1"/>
    </source>
</evidence>
<name>A0A166C1P5_9AGAM</name>